<reference evidence="1 2" key="1">
    <citation type="journal article" date="2019" name="Sci. Rep.">
        <title>Orb-weaving spider Araneus ventricosus genome elucidates the spidroin gene catalogue.</title>
        <authorList>
            <person name="Kono N."/>
            <person name="Nakamura H."/>
            <person name="Ohtoshi R."/>
            <person name="Moran D.A.P."/>
            <person name="Shinohara A."/>
            <person name="Yoshida Y."/>
            <person name="Fujiwara M."/>
            <person name="Mori M."/>
            <person name="Tomita M."/>
            <person name="Arakawa K."/>
        </authorList>
    </citation>
    <scope>NUCLEOTIDE SEQUENCE [LARGE SCALE GENOMIC DNA]</scope>
</reference>
<organism evidence="1 2">
    <name type="scientific">Araneus ventricosus</name>
    <name type="common">Orbweaver spider</name>
    <name type="synonym">Epeira ventricosa</name>
    <dbReference type="NCBI Taxonomy" id="182803"/>
    <lineage>
        <taxon>Eukaryota</taxon>
        <taxon>Metazoa</taxon>
        <taxon>Ecdysozoa</taxon>
        <taxon>Arthropoda</taxon>
        <taxon>Chelicerata</taxon>
        <taxon>Arachnida</taxon>
        <taxon>Araneae</taxon>
        <taxon>Araneomorphae</taxon>
        <taxon>Entelegynae</taxon>
        <taxon>Araneoidea</taxon>
        <taxon>Araneidae</taxon>
        <taxon>Araneus</taxon>
    </lineage>
</organism>
<gene>
    <name evidence="1" type="ORF">AVEN_12538_1</name>
</gene>
<sequence length="133" mass="15213">MTSGINHPFPTHGWGGWLPVYKHILSPRWVMDGFSVKHILSPLQWMRMDGSDINTSFPHTLDGSWMLQCTNTSFPHTMDGSGWLQSINILSPHNGWEWMAPVYKHILSPHWMGVDGFMYTNTSFPHTMDGVDD</sequence>
<dbReference type="Proteomes" id="UP000499080">
    <property type="component" value="Unassembled WGS sequence"/>
</dbReference>
<proteinExistence type="predicted"/>
<dbReference type="EMBL" id="BGPR01029779">
    <property type="protein sequence ID" value="GBO01782.1"/>
    <property type="molecule type" value="Genomic_DNA"/>
</dbReference>
<comment type="caution">
    <text evidence="1">The sequence shown here is derived from an EMBL/GenBank/DDBJ whole genome shotgun (WGS) entry which is preliminary data.</text>
</comment>
<protein>
    <submittedName>
        <fullName evidence="1">Uncharacterized protein</fullName>
    </submittedName>
</protein>
<keyword evidence="2" id="KW-1185">Reference proteome</keyword>
<evidence type="ECO:0000313" key="1">
    <source>
        <dbReference type="EMBL" id="GBO01782.1"/>
    </source>
</evidence>
<dbReference type="AlphaFoldDB" id="A0A4Y2TNE1"/>
<accession>A0A4Y2TNE1</accession>
<name>A0A4Y2TNE1_ARAVE</name>
<evidence type="ECO:0000313" key="2">
    <source>
        <dbReference type="Proteomes" id="UP000499080"/>
    </source>
</evidence>